<dbReference type="AlphaFoldDB" id="A0AAV8VP37"/>
<name>A0AAV8VP37_9CUCU</name>
<reference evidence="1 2" key="1">
    <citation type="journal article" date="2023" name="Insect Mol. Biol.">
        <title>Genome sequencing provides insights into the evolution of gene families encoding plant cell wall-degrading enzymes in longhorned beetles.</title>
        <authorList>
            <person name="Shin N.R."/>
            <person name="Okamura Y."/>
            <person name="Kirsch R."/>
            <person name="Pauchet Y."/>
        </authorList>
    </citation>
    <scope>NUCLEOTIDE SEQUENCE [LARGE SCALE GENOMIC DNA]</scope>
    <source>
        <strain evidence="1">EAD_L_NR</strain>
    </source>
</reference>
<dbReference type="EMBL" id="JANEYG010000044">
    <property type="protein sequence ID" value="KAJ8916172.1"/>
    <property type="molecule type" value="Genomic_DNA"/>
</dbReference>
<dbReference type="Proteomes" id="UP001159042">
    <property type="component" value="Unassembled WGS sequence"/>
</dbReference>
<evidence type="ECO:0000313" key="1">
    <source>
        <dbReference type="EMBL" id="KAJ8916172.1"/>
    </source>
</evidence>
<evidence type="ECO:0000313" key="2">
    <source>
        <dbReference type="Proteomes" id="UP001159042"/>
    </source>
</evidence>
<keyword evidence="2" id="KW-1185">Reference proteome</keyword>
<accession>A0AAV8VP37</accession>
<organism evidence="1 2">
    <name type="scientific">Exocentrus adspersus</name>
    <dbReference type="NCBI Taxonomy" id="1586481"/>
    <lineage>
        <taxon>Eukaryota</taxon>
        <taxon>Metazoa</taxon>
        <taxon>Ecdysozoa</taxon>
        <taxon>Arthropoda</taxon>
        <taxon>Hexapoda</taxon>
        <taxon>Insecta</taxon>
        <taxon>Pterygota</taxon>
        <taxon>Neoptera</taxon>
        <taxon>Endopterygota</taxon>
        <taxon>Coleoptera</taxon>
        <taxon>Polyphaga</taxon>
        <taxon>Cucujiformia</taxon>
        <taxon>Chrysomeloidea</taxon>
        <taxon>Cerambycidae</taxon>
        <taxon>Lamiinae</taxon>
        <taxon>Acanthocinini</taxon>
        <taxon>Exocentrus</taxon>
    </lineage>
</organism>
<sequence>MFSLQQSFKPKDYWSGSVWRKMMLMADWTMGLTMGCKDLAILFTMVGRFSFRTVLRDSLLLQNWSNRAITSAESRVTKRSKSVSWLGSESVSTTAYPASFKSFKSTLEEERIYI</sequence>
<comment type="caution">
    <text evidence="1">The sequence shown here is derived from an EMBL/GenBank/DDBJ whole genome shotgun (WGS) entry which is preliminary data.</text>
</comment>
<proteinExistence type="predicted"/>
<protein>
    <submittedName>
        <fullName evidence="1">Uncharacterized protein</fullName>
    </submittedName>
</protein>
<gene>
    <name evidence="1" type="ORF">NQ315_016311</name>
</gene>